<feature type="region of interest" description="Disordered" evidence="5">
    <location>
        <begin position="186"/>
        <end position="214"/>
    </location>
</feature>
<dbReference type="NCBIfam" id="TIGR02937">
    <property type="entry name" value="sigma70-ECF"/>
    <property type="match status" value="1"/>
</dbReference>
<accession>W0RFS2</accession>
<evidence type="ECO:0000256" key="2">
    <source>
        <dbReference type="ARBA" id="ARBA00023015"/>
    </source>
</evidence>
<dbReference type="Gene3D" id="1.10.1740.10">
    <property type="match status" value="1"/>
</dbReference>
<dbReference type="GO" id="GO:0003677">
    <property type="term" value="F:DNA binding"/>
    <property type="evidence" value="ECO:0007669"/>
    <property type="project" value="InterPro"/>
</dbReference>
<dbReference type="Pfam" id="PF08281">
    <property type="entry name" value="Sigma70_r4_2"/>
    <property type="match status" value="1"/>
</dbReference>
<keyword evidence="9" id="KW-1185">Reference proteome</keyword>
<evidence type="ECO:0000256" key="5">
    <source>
        <dbReference type="SAM" id="MobiDB-lite"/>
    </source>
</evidence>
<dbReference type="KEGG" id="gba:J421_2114"/>
<evidence type="ECO:0000259" key="7">
    <source>
        <dbReference type="Pfam" id="PF08281"/>
    </source>
</evidence>
<organism evidence="8 9">
    <name type="scientific">Gemmatirosa kalamazoonensis</name>
    <dbReference type="NCBI Taxonomy" id="861299"/>
    <lineage>
        <taxon>Bacteria</taxon>
        <taxon>Pseudomonadati</taxon>
        <taxon>Gemmatimonadota</taxon>
        <taxon>Gemmatimonadia</taxon>
        <taxon>Gemmatimonadales</taxon>
        <taxon>Gemmatimonadaceae</taxon>
        <taxon>Gemmatirosa</taxon>
    </lineage>
</organism>
<feature type="domain" description="RNA polymerase sigma-70 region 2" evidence="6">
    <location>
        <begin position="22"/>
        <end position="90"/>
    </location>
</feature>
<evidence type="ECO:0000256" key="4">
    <source>
        <dbReference type="ARBA" id="ARBA00023163"/>
    </source>
</evidence>
<dbReference type="SUPFAM" id="SSF88946">
    <property type="entry name" value="Sigma2 domain of RNA polymerase sigma factors"/>
    <property type="match status" value="1"/>
</dbReference>
<comment type="similarity">
    <text evidence="1">Belongs to the sigma-70 factor family. ECF subfamily.</text>
</comment>
<feature type="domain" description="RNA polymerase sigma factor 70 region 4 type 2" evidence="7">
    <location>
        <begin position="127"/>
        <end position="178"/>
    </location>
</feature>
<dbReference type="InterPro" id="IPR014284">
    <property type="entry name" value="RNA_pol_sigma-70_dom"/>
</dbReference>
<feature type="compositionally biased region" description="Low complexity" evidence="5">
    <location>
        <begin position="200"/>
        <end position="212"/>
    </location>
</feature>
<evidence type="ECO:0000313" key="8">
    <source>
        <dbReference type="EMBL" id="AHG89651.1"/>
    </source>
</evidence>
<evidence type="ECO:0000256" key="3">
    <source>
        <dbReference type="ARBA" id="ARBA00023082"/>
    </source>
</evidence>
<name>W0RFS2_9BACT</name>
<dbReference type="InterPro" id="IPR013249">
    <property type="entry name" value="RNA_pol_sigma70_r4_t2"/>
</dbReference>
<dbReference type="CDD" id="cd06171">
    <property type="entry name" value="Sigma70_r4"/>
    <property type="match status" value="1"/>
</dbReference>
<dbReference type="HOGENOM" id="CLU_047691_3_0_0"/>
<dbReference type="eggNOG" id="COG1595">
    <property type="taxonomic scope" value="Bacteria"/>
</dbReference>
<dbReference type="InterPro" id="IPR039425">
    <property type="entry name" value="RNA_pol_sigma-70-like"/>
</dbReference>
<dbReference type="InterPro" id="IPR036388">
    <property type="entry name" value="WH-like_DNA-bd_sf"/>
</dbReference>
<dbReference type="STRING" id="861299.J421_2114"/>
<dbReference type="InterPro" id="IPR013324">
    <property type="entry name" value="RNA_pol_sigma_r3/r4-like"/>
</dbReference>
<gene>
    <name evidence="8" type="ORF">J421_2114</name>
</gene>
<dbReference type="Gene3D" id="1.10.10.10">
    <property type="entry name" value="Winged helix-like DNA-binding domain superfamily/Winged helix DNA-binding domain"/>
    <property type="match status" value="1"/>
</dbReference>
<keyword evidence="3" id="KW-0731">Sigma factor</keyword>
<evidence type="ECO:0000259" key="6">
    <source>
        <dbReference type="Pfam" id="PF04542"/>
    </source>
</evidence>
<proteinExistence type="inferred from homology"/>
<keyword evidence="2" id="KW-0805">Transcription regulation</keyword>
<dbReference type="PANTHER" id="PTHR43133:SF46">
    <property type="entry name" value="RNA POLYMERASE SIGMA-70 FACTOR ECF SUBFAMILY"/>
    <property type="match status" value="1"/>
</dbReference>
<evidence type="ECO:0000313" key="9">
    <source>
        <dbReference type="Proteomes" id="UP000019151"/>
    </source>
</evidence>
<dbReference type="PANTHER" id="PTHR43133">
    <property type="entry name" value="RNA POLYMERASE ECF-TYPE SIGMA FACTO"/>
    <property type="match status" value="1"/>
</dbReference>
<dbReference type="InterPro" id="IPR013325">
    <property type="entry name" value="RNA_pol_sigma_r2"/>
</dbReference>
<dbReference type="InParanoid" id="W0RFS2"/>
<dbReference type="AlphaFoldDB" id="W0RFS2"/>
<protein>
    <submittedName>
        <fullName evidence="8">RNA polymerase sigma factor, sigma-70 family</fullName>
    </submittedName>
</protein>
<keyword evidence="4" id="KW-0804">Transcription</keyword>
<dbReference type="Proteomes" id="UP000019151">
    <property type="component" value="Chromosome"/>
</dbReference>
<evidence type="ECO:0000256" key="1">
    <source>
        <dbReference type="ARBA" id="ARBA00010641"/>
    </source>
</evidence>
<dbReference type="GO" id="GO:0006352">
    <property type="term" value="P:DNA-templated transcription initiation"/>
    <property type="evidence" value="ECO:0007669"/>
    <property type="project" value="InterPro"/>
</dbReference>
<sequence>MDSDQLLVRRAIDGDERAMRMLWTRHAPHVDAVVRRLVGDPDAAADVAQDVWIQIFRALPTWRGDSQFGTWIHRVAVNRTLNALRRLRRTGKVETSLDEATDDQPVGSVAQALAVDPDSERALLASSIEEAARQLSPGARQVFMLHDVEGYTHEEIAESLGITAGGSKSQLFKARAKLRRLLAHLVDGSGGHGTPTDGLAPPRARTATPPGAHTIRHSFAPHAAPGY</sequence>
<dbReference type="SUPFAM" id="SSF88659">
    <property type="entry name" value="Sigma3 and sigma4 domains of RNA polymerase sigma factors"/>
    <property type="match status" value="1"/>
</dbReference>
<dbReference type="GO" id="GO:0016987">
    <property type="term" value="F:sigma factor activity"/>
    <property type="evidence" value="ECO:0007669"/>
    <property type="project" value="UniProtKB-KW"/>
</dbReference>
<reference evidence="8 9" key="1">
    <citation type="journal article" date="2014" name="Genome Announc.">
        <title>Genome Sequence and Methylome of Soil Bacterium Gemmatirosa kalamazoonensis KBS708T, a Member of the Rarely Cultivated Gemmatimonadetes Phylum.</title>
        <authorList>
            <person name="Debruyn J.M."/>
            <person name="Radosevich M."/>
            <person name="Wommack K.E."/>
            <person name="Polson S.W."/>
            <person name="Hauser L.J."/>
            <person name="Fawaz M.N."/>
            <person name="Korlach J."/>
            <person name="Tsai Y.C."/>
        </authorList>
    </citation>
    <scope>NUCLEOTIDE SEQUENCE [LARGE SCALE GENOMIC DNA]</scope>
    <source>
        <strain evidence="8 9">KBS708</strain>
    </source>
</reference>
<dbReference type="EMBL" id="CP007128">
    <property type="protein sequence ID" value="AHG89651.1"/>
    <property type="molecule type" value="Genomic_DNA"/>
</dbReference>
<dbReference type="Pfam" id="PF04542">
    <property type="entry name" value="Sigma70_r2"/>
    <property type="match status" value="1"/>
</dbReference>
<dbReference type="InterPro" id="IPR007627">
    <property type="entry name" value="RNA_pol_sigma70_r2"/>
</dbReference>